<dbReference type="SUPFAM" id="SSF52218">
    <property type="entry name" value="Flavoproteins"/>
    <property type="match status" value="1"/>
</dbReference>
<dbReference type="EMBL" id="BAAASL010000012">
    <property type="protein sequence ID" value="GAA2718720.1"/>
    <property type="molecule type" value="Genomic_DNA"/>
</dbReference>
<evidence type="ECO:0000259" key="1">
    <source>
        <dbReference type="Pfam" id="PF03358"/>
    </source>
</evidence>
<gene>
    <name evidence="2" type="ORF">GCM10010315_34760</name>
</gene>
<accession>A0ABN3TUB0</accession>
<reference evidence="2 3" key="1">
    <citation type="journal article" date="2019" name="Int. J. Syst. Evol. Microbiol.">
        <title>The Global Catalogue of Microorganisms (GCM) 10K type strain sequencing project: providing services to taxonomists for standard genome sequencing and annotation.</title>
        <authorList>
            <consortium name="The Broad Institute Genomics Platform"/>
            <consortium name="The Broad Institute Genome Sequencing Center for Infectious Disease"/>
            <person name="Wu L."/>
            <person name="Ma J."/>
        </authorList>
    </citation>
    <scope>NUCLEOTIDE SEQUENCE [LARGE SCALE GENOMIC DNA]</scope>
    <source>
        <strain evidence="2 3">JCM 4542</strain>
    </source>
</reference>
<protein>
    <submittedName>
        <fullName evidence="2">NAD(P)H-dependent oxidoreductase</fullName>
    </submittedName>
</protein>
<dbReference type="Pfam" id="PF03358">
    <property type="entry name" value="FMN_red"/>
    <property type="match status" value="1"/>
</dbReference>
<dbReference type="InterPro" id="IPR029039">
    <property type="entry name" value="Flavoprotein-like_sf"/>
</dbReference>
<organism evidence="2 3">
    <name type="scientific">Streptomyces luteosporeus</name>
    <dbReference type="NCBI Taxonomy" id="173856"/>
    <lineage>
        <taxon>Bacteria</taxon>
        <taxon>Bacillati</taxon>
        <taxon>Actinomycetota</taxon>
        <taxon>Actinomycetes</taxon>
        <taxon>Kitasatosporales</taxon>
        <taxon>Streptomycetaceae</taxon>
        <taxon>Streptomyces</taxon>
    </lineage>
</organism>
<name>A0ABN3TUB0_9ACTN</name>
<evidence type="ECO:0000313" key="3">
    <source>
        <dbReference type="Proteomes" id="UP001500886"/>
    </source>
</evidence>
<dbReference type="PANTHER" id="PTHR30543">
    <property type="entry name" value="CHROMATE REDUCTASE"/>
    <property type="match status" value="1"/>
</dbReference>
<proteinExistence type="predicted"/>
<dbReference type="Gene3D" id="3.40.50.360">
    <property type="match status" value="1"/>
</dbReference>
<dbReference type="RefSeq" id="WP_344436256.1">
    <property type="nucleotide sequence ID" value="NZ_BAAASL010000012.1"/>
</dbReference>
<dbReference type="InterPro" id="IPR050712">
    <property type="entry name" value="NAD(P)H-dep_reductase"/>
</dbReference>
<sequence length="190" mass="19538">MSAPATEPVRILAISGSLRAASVNTAVLRAAAALAGTDAKVEIWDGLAAVQPFNEDHEAEPGSGVRELRAAVEAADALLFATPEYNSSLPGQLKNALDWASRPYGASVLGGRTAAVIGASPSAFGAKWSQAELRKVLTNSGVEVVGEELCVARAHEALGEDGLPVDEELRAALTGVVTALVEKVRADRAA</sequence>
<dbReference type="Proteomes" id="UP001500886">
    <property type="component" value="Unassembled WGS sequence"/>
</dbReference>
<comment type="caution">
    <text evidence="2">The sequence shown here is derived from an EMBL/GenBank/DDBJ whole genome shotgun (WGS) entry which is preliminary data.</text>
</comment>
<dbReference type="InterPro" id="IPR005025">
    <property type="entry name" value="FMN_Rdtase-like_dom"/>
</dbReference>
<feature type="domain" description="NADPH-dependent FMN reductase-like" evidence="1">
    <location>
        <begin position="10"/>
        <end position="155"/>
    </location>
</feature>
<dbReference type="PANTHER" id="PTHR30543:SF21">
    <property type="entry name" value="NAD(P)H-DEPENDENT FMN REDUCTASE LOT6"/>
    <property type="match status" value="1"/>
</dbReference>
<evidence type="ECO:0000313" key="2">
    <source>
        <dbReference type="EMBL" id="GAA2718720.1"/>
    </source>
</evidence>
<keyword evidence="3" id="KW-1185">Reference proteome</keyword>